<dbReference type="InterPro" id="IPR050114">
    <property type="entry name" value="UPF0173_UPF0282_UlaG_hydrolase"/>
</dbReference>
<evidence type="ECO:0000259" key="1">
    <source>
        <dbReference type="SMART" id="SM00849"/>
    </source>
</evidence>
<reference evidence="2 3" key="1">
    <citation type="submission" date="2016-10" db="EMBL/GenBank/DDBJ databases">
        <authorList>
            <person name="de Groot N.N."/>
        </authorList>
    </citation>
    <scope>NUCLEOTIDE SEQUENCE [LARGE SCALE GENOMIC DNA]</scope>
    <source>
        <strain evidence="2 3">DSM 44908</strain>
    </source>
</reference>
<evidence type="ECO:0000313" key="2">
    <source>
        <dbReference type="EMBL" id="SFA57685.1"/>
    </source>
</evidence>
<sequence length="240" mass="25542">MQASLTAAHTTSRPRYAAPDPAHTRVMELTHFGHSCIQVSLEGSTVLFDPGAFSHGFEGITGLDAILITHQHADHVDTDRLPALLEANPGAARYADPQTAEQLGDGWTAVHAGDVLSVGDLRITGAGGTHATIHPDVPLIDNIAFLLGSAERPGQLYHPGDSLFVPDTAVEALALPAAAPWMKLSEGVDFLRAVAPRVAFPIHQAVVSPEARGFWYGLYDQLSPEATEFRTVDEESGVTI</sequence>
<dbReference type="PANTHER" id="PTHR43546">
    <property type="entry name" value="UPF0173 METAL-DEPENDENT HYDROLASE MJ1163-RELATED"/>
    <property type="match status" value="1"/>
</dbReference>
<dbReference type="Pfam" id="PF13483">
    <property type="entry name" value="Lactamase_B_3"/>
    <property type="match status" value="1"/>
</dbReference>
<proteinExistence type="predicted"/>
<dbReference type="EMBL" id="FOJN01000011">
    <property type="protein sequence ID" value="SFA57685.1"/>
    <property type="molecule type" value="Genomic_DNA"/>
</dbReference>
<dbReference type="SUPFAM" id="SSF56281">
    <property type="entry name" value="Metallo-hydrolase/oxidoreductase"/>
    <property type="match status" value="1"/>
</dbReference>
<protein>
    <submittedName>
        <fullName evidence="2">L-ascorbate metabolism protein UlaG, beta-lactamase superfamily</fullName>
    </submittedName>
</protein>
<gene>
    <name evidence="2" type="ORF">SAMN05444374_111174</name>
</gene>
<dbReference type="InterPro" id="IPR036866">
    <property type="entry name" value="RibonucZ/Hydroxyglut_hydro"/>
</dbReference>
<feature type="domain" description="Metallo-beta-lactamase" evidence="1">
    <location>
        <begin position="33"/>
        <end position="203"/>
    </location>
</feature>
<dbReference type="InterPro" id="IPR001279">
    <property type="entry name" value="Metallo-B-lactamas"/>
</dbReference>
<dbReference type="Proteomes" id="UP000182054">
    <property type="component" value="Unassembled WGS sequence"/>
</dbReference>
<dbReference type="AlphaFoldDB" id="A0A1I0U0Y2"/>
<dbReference type="SMART" id="SM00849">
    <property type="entry name" value="Lactamase_B"/>
    <property type="match status" value="1"/>
</dbReference>
<dbReference type="Gene3D" id="3.60.15.10">
    <property type="entry name" value="Ribonuclease Z/Hydroxyacylglutathione hydrolase-like"/>
    <property type="match status" value="1"/>
</dbReference>
<dbReference type="PANTHER" id="PTHR43546:SF3">
    <property type="entry name" value="UPF0173 METAL-DEPENDENT HYDROLASE MJ1163"/>
    <property type="match status" value="1"/>
</dbReference>
<evidence type="ECO:0000313" key="3">
    <source>
        <dbReference type="Proteomes" id="UP000182054"/>
    </source>
</evidence>
<name>A0A1I0U0Y2_9NOCA</name>
<accession>A0A1I0U0Y2</accession>
<organism evidence="2 3">
    <name type="scientific">Rhodococcoides kroppenstedtii</name>
    <dbReference type="NCBI Taxonomy" id="293050"/>
    <lineage>
        <taxon>Bacteria</taxon>
        <taxon>Bacillati</taxon>
        <taxon>Actinomycetota</taxon>
        <taxon>Actinomycetes</taxon>
        <taxon>Mycobacteriales</taxon>
        <taxon>Nocardiaceae</taxon>
        <taxon>Rhodococcoides</taxon>
    </lineage>
</organism>